<gene>
    <name evidence="4" type="ORF">CANARDRAFT_30099</name>
</gene>
<feature type="compositionally biased region" description="Low complexity" evidence="2">
    <location>
        <begin position="176"/>
        <end position="185"/>
    </location>
</feature>
<feature type="compositionally biased region" description="Low complexity" evidence="2">
    <location>
        <begin position="20"/>
        <end position="37"/>
    </location>
</feature>
<feature type="compositionally biased region" description="Polar residues" evidence="2">
    <location>
        <begin position="521"/>
        <end position="536"/>
    </location>
</feature>
<evidence type="ECO:0000256" key="1">
    <source>
        <dbReference type="PROSITE-ProRule" id="PRU00094"/>
    </source>
</evidence>
<feature type="compositionally biased region" description="Low complexity" evidence="2">
    <location>
        <begin position="537"/>
        <end position="560"/>
    </location>
</feature>
<dbReference type="Pfam" id="PF00320">
    <property type="entry name" value="GATA"/>
    <property type="match status" value="1"/>
</dbReference>
<feature type="region of interest" description="Disordered" evidence="2">
    <location>
        <begin position="176"/>
        <end position="203"/>
    </location>
</feature>
<dbReference type="CDD" id="cd00202">
    <property type="entry name" value="ZnF_GATA"/>
    <property type="match status" value="1"/>
</dbReference>
<dbReference type="Gene3D" id="3.30.50.10">
    <property type="entry name" value="Erythroid Transcription Factor GATA-1, subunit A"/>
    <property type="match status" value="1"/>
</dbReference>
<proteinExistence type="predicted"/>
<feature type="compositionally biased region" description="Polar residues" evidence="2">
    <location>
        <begin position="192"/>
        <end position="201"/>
    </location>
</feature>
<dbReference type="GO" id="GO:0008270">
    <property type="term" value="F:zinc ion binding"/>
    <property type="evidence" value="ECO:0007669"/>
    <property type="project" value="UniProtKB-KW"/>
</dbReference>
<name>A0A1E4SV13_9ASCO</name>
<sequence>MCTLAPSLSSGLNNYLLSNHTRSQSDSTNSKSSSFYSMTQPRSEDYSTLNFNQSTMKSIQSSSSPILQSSPLISRKRSFEDDSTSYISIQPINTTTTNTWNPYKKAKTAPSSPITYTTSPIITTHKIKQSSPKTISFKLPDLPLTPPLNPKSNDELYQVPDQQEDLLQASLSLSSSSHDFQSDSSDIPRTPPSSAYSSPKQFQGILKPSTKPVHIAEEAAFYFPDTCYSFNLVNSSINLNESNERGCFMEQQNEEWREYYSSKIKHENNELFKKYKDYCNDLKTHSSSSSSSSSSNSTKISKIKKFNHNSTLKPIKSSKLSKFIEHQYNKYNGLVDYPYANNYTYQQYGYLHDIEVLTSTPELYNYQPKSRTLYTSKENYTTSDSNQKFKLPSLPKDLTTNFSSCSIPPISSFDYKQVGAKSPKILNAPLSPLSPSRRHQEKKELTTVLPPIMNTTSRRLSNSSTTTTTTLPPIQIPNSSYTHETSPISKFITTTTTTLPATLPATTSPTHTYQQQLNYITSTKTPPNTNASLAMHTNQQQQQQQQQRTSPSSPNQSQRQCISCHSSQSPCWRPSWSSTKGQLCNSCGLRYKKTKARCLNDDCLRIPAKGEWTLMKNKGKLMNGNGMNVKYRCLHCDGEVAVDEA</sequence>
<evidence type="ECO:0000256" key="2">
    <source>
        <dbReference type="SAM" id="MobiDB-lite"/>
    </source>
</evidence>
<feature type="compositionally biased region" description="Low complexity" evidence="2">
    <location>
        <begin position="455"/>
        <end position="471"/>
    </location>
</feature>
<organism evidence="4 5">
    <name type="scientific">[Candida] arabinofermentans NRRL YB-2248</name>
    <dbReference type="NCBI Taxonomy" id="983967"/>
    <lineage>
        <taxon>Eukaryota</taxon>
        <taxon>Fungi</taxon>
        <taxon>Dikarya</taxon>
        <taxon>Ascomycota</taxon>
        <taxon>Saccharomycotina</taxon>
        <taxon>Pichiomycetes</taxon>
        <taxon>Pichiales</taxon>
        <taxon>Pichiaceae</taxon>
        <taxon>Ogataea</taxon>
        <taxon>Ogataea/Candida clade</taxon>
    </lineage>
</organism>
<feature type="region of interest" description="Disordered" evidence="2">
    <location>
        <begin position="20"/>
        <end position="39"/>
    </location>
</feature>
<dbReference type="OrthoDB" id="2162994at2759"/>
<evidence type="ECO:0000313" key="5">
    <source>
        <dbReference type="Proteomes" id="UP000094801"/>
    </source>
</evidence>
<reference evidence="5" key="1">
    <citation type="submission" date="2016-04" db="EMBL/GenBank/DDBJ databases">
        <title>Comparative genomics of biotechnologically important yeasts.</title>
        <authorList>
            <consortium name="DOE Joint Genome Institute"/>
            <person name="Riley R."/>
            <person name="Haridas S."/>
            <person name="Wolfe K.H."/>
            <person name="Lopes M.R."/>
            <person name="Hittinger C.T."/>
            <person name="Goker M."/>
            <person name="Salamov A."/>
            <person name="Wisecaver J."/>
            <person name="Long T.M."/>
            <person name="Aerts A.L."/>
            <person name="Barry K."/>
            <person name="Choi C."/>
            <person name="Clum A."/>
            <person name="Coughlan A.Y."/>
            <person name="Deshpande S."/>
            <person name="Douglass A.P."/>
            <person name="Hanson S.J."/>
            <person name="Klenk H.-P."/>
            <person name="Labutti K."/>
            <person name="Lapidus A."/>
            <person name="Lindquist E."/>
            <person name="Lipzen A."/>
            <person name="Meier-Kolthoff J.P."/>
            <person name="Ohm R.A."/>
            <person name="Otillar R.P."/>
            <person name="Pangilinan J."/>
            <person name="Peng Y."/>
            <person name="Rokas A."/>
            <person name="Rosa C.A."/>
            <person name="Scheuner C."/>
            <person name="Sibirny A.A."/>
            <person name="Slot J.C."/>
            <person name="Stielow J.B."/>
            <person name="Sun H."/>
            <person name="Kurtzman C.P."/>
            <person name="Blackwell M."/>
            <person name="Grigoriev I.V."/>
            <person name="Jeffries T.W."/>
        </authorList>
    </citation>
    <scope>NUCLEOTIDE SEQUENCE [LARGE SCALE GENOMIC DNA]</scope>
    <source>
        <strain evidence="5">NRRL YB-2248</strain>
    </source>
</reference>
<accession>A0A1E4SV13</accession>
<keyword evidence="1" id="KW-0863">Zinc-finger</keyword>
<dbReference type="PROSITE" id="PS50114">
    <property type="entry name" value="GATA_ZN_FINGER_2"/>
    <property type="match status" value="1"/>
</dbReference>
<keyword evidence="1" id="KW-0479">Metal-binding</keyword>
<keyword evidence="1" id="KW-0862">Zinc</keyword>
<feature type="region of interest" description="Disordered" evidence="2">
    <location>
        <begin position="521"/>
        <end position="561"/>
    </location>
</feature>
<dbReference type="Proteomes" id="UP000094801">
    <property type="component" value="Unassembled WGS sequence"/>
</dbReference>
<dbReference type="SUPFAM" id="SSF57716">
    <property type="entry name" value="Glucocorticoid receptor-like (DNA-binding domain)"/>
    <property type="match status" value="1"/>
</dbReference>
<evidence type="ECO:0000259" key="3">
    <source>
        <dbReference type="PROSITE" id="PS50114"/>
    </source>
</evidence>
<feature type="region of interest" description="Disordered" evidence="2">
    <location>
        <begin position="455"/>
        <end position="482"/>
    </location>
</feature>
<dbReference type="GO" id="GO:0006355">
    <property type="term" value="P:regulation of DNA-templated transcription"/>
    <property type="evidence" value="ECO:0007669"/>
    <property type="project" value="InterPro"/>
</dbReference>
<protein>
    <recommendedName>
        <fullName evidence="3">GATA-type domain-containing protein</fullName>
    </recommendedName>
</protein>
<keyword evidence="5" id="KW-1185">Reference proteome</keyword>
<dbReference type="InterPro" id="IPR013088">
    <property type="entry name" value="Znf_NHR/GATA"/>
</dbReference>
<dbReference type="InterPro" id="IPR000679">
    <property type="entry name" value="Znf_GATA"/>
</dbReference>
<dbReference type="STRING" id="983967.A0A1E4SV13"/>
<evidence type="ECO:0000313" key="4">
    <source>
        <dbReference type="EMBL" id="ODV83329.1"/>
    </source>
</evidence>
<dbReference type="EMBL" id="KV453865">
    <property type="protein sequence ID" value="ODV83329.1"/>
    <property type="molecule type" value="Genomic_DNA"/>
</dbReference>
<feature type="domain" description="GATA-type" evidence="3">
    <location>
        <begin position="555"/>
        <end position="592"/>
    </location>
</feature>
<dbReference type="AlphaFoldDB" id="A0A1E4SV13"/>
<dbReference type="SMART" id="SM00401">
    <property type="entry name" value="ZnF_GATA"/>
    <property type="match status" value="1"/>
</dbReference>
<dbReference type="GO" id="GO:0043565">
    <property type="term" value="F:sequence-specific DNA binding"/>
    <property type="evidence" value="ECO:0007669"/>
    <property type="project" value="InterPro"/>
</dbReference>